<dbReference type="Proteomes" id="UP000246078">
    <property type="component" value="Unassembled WGS sequence"/>
</dbReference>
<dbReference type="GO" id="GO:0004674">
    <property type="term" value="F:protein serine/threonine kinase activity"/>
    <property type="evidence" value="ECO:0007669"/>
    <property type="project" value="UniProtKB-KW"/>
</dbReference>
<dbReference type="VEuPathDB" id="TriTrypDB:C4B63_92g57"/>
<organism evidence="7 8">
    <name type="scientific">Trypanosoma cruzi</name>
    <dbReference type="NCBI Taxonomy" id="5693"/>
    <lineage>
        <taxon>Eukaryota</taxon>
        <taxon>Discoba</taxon>
        <taxon>Euglenozoa</taxon>
        <taxon>Kinetoplastea</taxon>
        <taxon>Metakinetoplastina</taxon>
        <taxon>Trypanosomatida</taxon>
        <taxon>Trypanosomatidae</taxon>
        <taxon>Trypanosoma</taxon>
        <taxon>Schizotrypanum</taxon>
    </lineage>
</organism>
<dbReference type="EMBL" id="PRFC01000072">
    <property type="protein sequence ID" value="PWV10119.1"/>
    <property type="molecule type" value="Genomic_DNA"/>
</dbReference>
<dbReference type="Pfam" id="PF00069">
    <property type="entry name" value="Pkinase"/>
    <property type="match status" value="1"/>
</dbReference>
<dbReference type="VEuPathDB" id="TriTrypDB:TcCLB.510597.9"/>
<dbReference type="PROSITE" id="PS50011">
    <property type="entry name" value="PROTEIN_KINASE_DOM"/>
    <property type="match status" value="1"/>
</dbReference>
<dbReference type="InterPro" id="IPR000719">
    <property type="entry name" value="Prot_kinase_dom"/>
</dbReference>
<dbReference type="SUPFAM" id="SSF56112">
    <property type="entry name" value="Protein kinase-like (PK-like)"/>
    <property type="match status" value="1"/>
</dbReference>
<dbReference type="GO" id="GO:0005524">
    <property type="term" value="F:ATP binding"/>
    <property type="evidence" value="ECO:0007669"/>
    <property type="project" value="UniProtKB-KW"/>
</dbReference>
<dbReference type="VEuPathDB" id="TriTrypDB:TcG_04472"/>
<dbReference type="InterPro" id="IPR011009">
    <property type="entry name" value="Kinase-like_dom_sf"/>
</dbReference>
<evidence type="ECO:0000256" key="1">
    <source>
        <dbReference type="ARBA" id="ARBA00022527"/>
    </source>
</evidence>
<evidence type="ECO:0000259" key="6">
    <source>
        <dbReference type="PROSITE" id="PS50011"/>
    </source>
</evidence>
<dbReference type="VEuPathDB" id="TriTrypDB:ECC02_006776"/>
<protein>
    <submittedName>
        <fullName evidence="7">Putative tousled-like kinase II</fullName>
    </submittedName>
</protein>
<dbReference type="AlphaFoldDB" id="A0A2V2WQZ5"/>
<dbReference type="PANTHER" id="PTHR22974">
    <property type="entry name" value="MIXED LINEAGE PROTEIN KINASE"/>
    <property type="match status" value="1"/>
</dbReference>
<keyword evidence="2" id="KW-0808">Transferase</keyword>
<dbReference type="VEuPathDB" id="TriTrypDB:TcBrA4_0120510"/>
<evidence type="ECO:0000256" key="2">
    <source>
        <dbReference type="ARBA" id="ARBA00022679"/>
    </source>
</evidence>
<keyword evidence="4 7" id="KW-0418">Kinase</keyword>
<dbReference type="VEuPathDB" id="TriTrypDB:BCY84_00773"/>
<evidence type="ECO:0000256" key="5">
    <source>
        <dbReference type="ARBA" id="ARBA00022840"/>
    </source>
</evidence>
<name>A0A2V2WQZ5_TRYCR</name>
<dbReference type="VEuPathDB" id="TriTrypDB:TcCLB.506419.20"/>
<evidence type="ECO:0000256" key="4">
    <source>
        <dbReference type="ARBA" id="ARBA00022777"/>
    </source>
</evidence>
<proteinExistence type="predicted"/>
<dbReference type="VEuPathDB" id="TriTrypDB:TCDM_08566"/>
<dbReference type="PANTHER" id="PTHR22974:SF23">
    <property type="entry name" value="TOUSLED-LIKE KINASE, ISOFORM G"/>
    <property type="match status" value="1"/>
</dbReference>
<evidence type="ECO:0000313" key="8">
    <source>
        <dbReference type="Proteomes" id="UP000246078"/>
    </source>
</evidence>
<dbReference type="SMART" id="SM00220">
    <property type="entry name" value="S_TKc"/>
    <property type="match status" value="1"/>
</dbReference>
<keyword evidence="3" id="KW-0547">Nucleotide-binding</keyword>
<keyword evidence="5" id="KW-0067">ATP-binding</keyword>
<comment type="caution">
    <text evidence="7">The sequence shown here is derived from an EMBL/GenBank/DDBJ whole genome shotgun (WGS) entry which is preliminary data.</text>
</comment>
<feature type="domain" description="Protein kinase" evidence="6">
    <location>
        <begin position="1"/>
        <end position="227"/>
    </location>
</feature>
<sequence>MFVSVMEYSQGADLDTHLKRYGCMREMEARLILLQVVSAPRYLAAQEQPIIHYDLKPANILFHSSNASSLEIKITDFGLSKLIQSRDGPHDNPTIELTSQGTGTYWYLPPECFDTVATPALATKWMCGPVASFFTRCSLADAHLPRVSRSGVYGRTNSLSPLPARCAFLTHRGCRKRRRISYKNVLSTTPRTATMSTNSARTLTCSAHHGDRHARNGRHRRCFHRRYHRRRWHQLPWRRGRGMPSPEWINKHLSAHKRGEIIHAKGWK</sequence>
<dbReference type="GO" id="GO:0035556">
    <property type="term" value="P:intracellular signal transduction"/>
    <property type="evidence" value="ECO:0007669"/>
    <property type="project" value="TreeGrafter"/>
</dbReference>
<accession>A0A2V2WQZ5</accession>
<evidence type="ECO:0000256" key="3">
    <source>
        <dbReference type="ARBA" id="ARBA00022741"/>
    </source>
</evidence>
<dbReference type="InterPro" id="IPR008271">
    <property type="entry name" value="Ser/Thr_kinase_AS"/>
</dbReference>
<dbReference type="PROSITE" id="PS00108">
    <property type="entry name" value="PROTEIN_KINASE_ST"/>
    <property type="match status" value="1"/>
</dbReference>
<dbReference type="Gene3D" id="1.10.510.10">
    <property type="entry name" value="Transferase(Phosphotransferase) domain 1"/>
    <property type="match status" value="1"/>
</dbReference>
<evidence type="ECO:0000313" key="7">
    <source>
        <dbReference type="EMBL" id="PWV10119.1"/>
    </source>
</evidence>
<dbReference type="GO" id="GO:0007059">
    <property type="term" value="P:chromosome segregation"/>
    <property type="evidence" value="ECO:0007669"/>
    <property type="project" value="TreeGrafter"/>
</dbReference>
<keyword evidence="1" id="KW-0723">Serine/threonine-protein kinase</keyword>
<dbReference type="VEuPathDB" id="TriTrypDB:C3747_72g135"/>
<dbReference type="VEuPathDB" id="TriTrypDB:TCSYLVIO_002781"/>
<dbReference type="VEuPathDB" id="TriTrypDB:TcYC6_0104030"/>
<reference evidence="7 8" key="1">
    <citation type="journal article" date="2018" name="Microb. Genom.">
        <title>Expanding an expanded genome: long-read sequencing of Trypanosoma cruzi.</title>
        <authorList>
            <person name="Berna L."/>
            <person name="Rodriguez M."/>
            <person name="Chiribao M.L."/>
            <person name="Parodi-Talice A."/>
            <person name="Pita S."/>
            <person name="Rijo G."/>
            <person name="Alvarez-Valin F."/>
            <person name="Robello C."/>
        </authorList>
    </citation>
    <scope>NUCLEOTIDE SEQUENCE [LARGE SCALE GENOMIC DNA]</scope>
    <source>
        <strain evidence="7 8">TCC</strain>
    </source>
</reference>
<dbReference type="VEuPathDB" id="TriTrypDB:Tc_MARK_1538"/>
<gene>
    <name evidence="7" type="ORF">C3747_72g135</name>
</gene>
<dbReference type="GO" id="GO:0005634">
    <property type="term" value="C:nucleus"/>
    <property type="evidence" value="ECO:0007669"/>
    <property type="project" value="TreeGrafter"/>
</dbReference>
<dbReference type="VEuPathDB" id="TriTrypDB:TcCL_NonESM03440"/>